<dbReference type="RefSeq" id="WP_149838603.1">
    <property type="nucleotide sequence ID" value="NZ_VUOC01000002.1"/>
</dbReference>
<gene>
    <name evidence="1" type="ORF">F0L74_14715</name>
</gene>
<evidence type="ECO:0000313" key="2">
    <source>
        <dbReference type="Proteomes" id="UP000324611"/>
    </source>
</evidence>
<dbReference type="Proteomes" id="UP000324611">
    <property type="component" value="Unassembled WGS sequence"/>
</dbReference>
<dbReference type="AlphaFoldDB" id="A0A5B2VYK6"/>
<dbReference type="EMBL" id="VUOC01000002">
    <property type="protein sequence ID" value="KAA2243728.1"/>
    <property type="molecule type" value="Genomic_DNA"/>
</dbReference>
<organism evidence="1 2">
    <name type="scientific">Chitinophaga agrisoli</name>
    <dbReference type="NCBI Taxonomy" id="2607653"/>
    <lineage>
        <taxon>Bacteria</taxon>
        <taxon>Pseudomonadati</taxon>
        <taxon>Bacteroidota</taxon>
        <taxon>Chitinophagia</taxon>
        <taxon>Chitinophagales</taxon>
        <taxon>Chitinophagaceae</taxon>
        <taxon>Chitinophaga</taxon>
    </lineage>
</organism>
<comment type="caution">
    <text evidence="1">The sequence shown here is derived from an EMBL/GenBank/DDBJ whole genome shotgun (WGS) entry which is preliminary data.</text>
</comment>
<reference evidence="1 2" key="1">
    <citation type="submission" date="2019-09" db="EMBL/GenBank/DDBJ databases">
        <title>Chitinophaga ginsengihumi sp. nov., isolated from soil of ginseng rhizosphere.</title>
        <authorList>
            <person name="Lee J."/>
        </authorList>
    </citation>
    <scope>NUCLEOTIDE SEQUENCE [LARGE SCALE GENOMIC DNA]</scope>
    <source>
        <strain evidence="1 2">BN140078</strain>
    </source>
</reference>
<protein>
    <submittedName>
        <fullName evidence="1">Uncharacterized protein</fullName>
    </submittedName>
</protein>
<evidence type="ECO:0000313" key="1">
    <source>
        <dbReference type="EMBL" id="KAA2243728.1"/>
    </source>
</evidence>
<reference evidence="1 2" key="2">
    <citation type="submission" date="2019-09" db="EMBL/GenBank/DDBJ databases">
        <authorList>
            <person name="Jin C."/>
        </authorList>
    </citation>
    <scope>NUCLEOTIDE SEQUENCE [LARGE SCALE GENOMIC DNA]</scope>
    <source>
        <strain evidence="1 2">BN140078</strain>
    </source>
</reference>
<accession>A0A5B2VYK6</accession>
<proteinExistence type="predicted"/>
<keyword evidence="2" id="KW-1185">Reference proteome</keyword>
<name>A0A5B2VYK6_9BACT</name>
<sequence>MDEPKAKLDAVASFVLHYLGDAFQQMRSAAPANVTEELISPAGYTPLSPAELSARQTAIFNNKLLHLAFQLPTVLYNAGITSQLLSADKIHITRHQQYLGIQVAGYGLMIIDLQGKKFHARLWQTSNKQQPVNEKPIDIKEIRVNGATHKRNLNTDFDYTTAIHRDKDYIVDQFKDFLNKEGIPVSLEELASDGIKVNWQKHKELVKKLGPVHEVYKGLIKSSTASTIYDIATASQGKGNLPGVDAIPGGKQLVDIMANDMFNKDALLFIDMAQKTPASKTDAYGNSQGGYQRLINAMRTYNNNDWGDTFQGVYLHEEELKIMEKMQFIIPGAMSFSPNFSARPFDKDGKPYDFFMYIHGSQLNSEYIKMDELGVIYINPATQ</sequence>